<dbReference type="InterPro" id="IPR020945">
    <property type="entry name" value="DMSO/NO3_reduct_chaperone"/>
</dbReference>
<evidence type="ECO:0000313" key="2">
    <source>
        <dbReference type="EMBL" id="HCW92613.1"/>
    </source>
</evidence>
<evidence type="ECO:0000256" key="1">
    <source>
        <dbReference type="ARBA" id="ARBA00023186"/>
    </source>
</evidence>
<sequence>MMVSNAKTLSHSAIFGNMMHILSVLMYTPKEGILNEKNLIDNLIEYAEDLEDDKLVSKVRNIKQFLNEESEEDIVADHAQLMVGPFELSAPPYGSVYLEKNRKIMGDTTMEVGQFYFDCGLEVASDYNDPPDHIAVEMEFIHFLFSEIFNSLNEDKVEDAENYKAKLRKFLKKYYLPFSENFAEKIKDNAETNVYKITGDAILHINKFLKEF</sequence>
<accession>A0A3D5QA54</accession>
<protein>
    <recommendedName>
        <fullName evidence="4">Molecular chaperone TorD family protein</fullName>
    </recommendedName>
</protein>
<dbReference type="PANTHER" id="PTHR34227:SF1">
    <property type="entry name" value="DIMETHYL SULFOXIDE REDUCTASE CHAPERONE-RELATED"/>
    <property type="match status" value="1"/>
</dbReference>
<organism evidence="2 3">
    <name type="scientific">Flexistipes sinusarabici</name>
    <dbReference type="NCBI Taxonomy" id="2352"/>
    <lineage>
        <taxon>Bacteria</taxon>
        <taxon>Pseudomonadati</taxon>
        <taxon>Deferribacterota</taxon>
        <taxon>Deferribacteres</taxon>
        <taxon>Deferribacterales</taxon>
        <taxon>Flexistipitaceae</taxon>
        <taxon>Flexistipes</taxon>
    </lineage>
</organism>
<dbReference type="PANTHER" id="PTHR34227">
    <property type="entry name" value="CHAPERONE PROTEIN YCDY"/>
    <property type="match status" value="1"/>
</dbReference>
<keyword evidence="1" id="KW-0143">Chaperone</keyword>
<gene>
    <name evidence="2" type="ORF">DHM44_02920</name>
</gene>
<dbReference type="Proteomes" id="UP000262325">
    <property type="component" value="Unassembled WGS sequence"/>
</dbReference>
<dbReference type="InterPro" id="IPR050289">
    <property type="entry name" value="TorD/DmsD_chaperones"/>
</dbReference>
<evidence type="ECO:0008006" key="4">
    <source>
        <dbReference type="Google" id="ProtNLM"/>
    </source>
</evidence>
<dbReference type="InterPro" id="IPR036411">
    <property type="entry name" value="TorD-like_sf"/>
</dbReference>
<comment type="caution">
    <text evidence="2">The sequence shown here is derived from an EMBL/GenBank/DDBJ whole genome shotgun (WGS) entry which is preliminary data.</text>
</comment>
<proteinExistence type="predicted"/>
<dbReference type="EMBL" id="DPPF01000063">
    <property type="protein sequence ID" value="HCW92613.1"/>
    <property type="molecule type" value="Genomic_DNA"/>
</dbReference>
<dbReference type="AlphaFoldDB" id="A0A3D5QA54"/>
<dbReference type="Pfam" id="PF02613">
    <property type="entry name" value="Nitrate_red_del"/>
    <property type="match status" value="1"/>
</dbReference>
<evidence type="ECO:0000313" key="3">
    <source>
        <dbReference type="Proteomes" id="UP000262325"/>
    </source>
</evidence>
<name>A0A3D5QA54_FLESI</name>
<dbReference type="Gene3D" id="1.10.3480.10">
    <property type="entry name" value="TorD-like"/>
    <property type="match status" value="1"/>
</dbReference>
<dbReference type="SUPFAM" id="SSF89155">
    <property type="entry name" value="TorD-like"/>
    <property type="match status" value="1"/>
</dbReference>
<reference evidence="2 3" key="1">
    <citation type="journal article" date="2018" name="Nat. Biotechnol.">
        <title>A standardized bacterial taxonomy based on genome phylogeny substantially revises the tree of life.</title>
        <authorList>
            <person name="Parks D.H."/>
            <person name="Chuvochina M."/>
            <person name="Waite D.W."/>
            <person name="Rinke C."/>
            <person name="Skarshewski A."/>
            <person name="Chaumeil P.A."/>
            <person name="Hugenholtz P."/>
        </authorList>
    </citation>
    <scope>NUCLEOTIDE SEQUENCE [LARGE SCALE GENOMIC DNA]</scope>
    <source>
        <strain evidence="2">UBA8672</strain>
    </source>
</reference>